<comment type="caution">
    <text evidence="4">The sequence shown here is derived from an EMBL/GenBank/DDBJ whole genome shotgun (WGS) entry which is preliminary data.</text>
</comment>
<evidence type="ECO:0000256" key="2">
    <source>
        <dbReference type="SAM" id="SignalP"/>
    </source>
</evidence>
<dbReference type="PROSITE" id="PS00018">
    <property type="entry name" value="EF_HAND_1"/>
    <property type="match status" value="1"/>
</dbReference>
<feature type="chain" id="PRO_5040884534" evidence="2">
    <location>
        <begin position="26"/>
        <end position="97"/>
    </location>
</feature>
<reference evidence="4" key="1">
    <citation type="submission" date="2021-07" db="EMBL/GenBank/DDBJ databases">
        <title>Aureisphaera sp. CAU 1614 isolated from sea sediment.</title>
        <authorList>
            <person name="Kim W."/>
        </authorList>
    </citation>
    <scope>NUCLEOTIDE SEQUENCE</scope>
    <source>
        <strain evidence="4">CAU 1614</strain>
    </source>
</reference>
<dbReference type="Pfam" id="PF00036">
    <property type="entry name" value="EF-hand_1"/>
    <property type="match status" value="1"/>
</dbReference>
<evidence type="ECO:0000256" key="1">
    <source>
        <dbReference type="SAM" id="MobiDB-lite"/>
    </source>
</evidence>
<evidence type="ECO:0000313" key="5">
    <source>
        <dbReference type="Proteomes" id="UP001138686"/>
    </source>
</evidence>
<dbReference type="PROSITE" id="PS50222">
    <property type="entry name" value="EF_HAND_2"/>
    <property type="match status" value="1"/>
</dbReference>
<dbReference type="EMBL" id="JAHWDP010000002">
    <property type="protein sequence ID" value="MBW2937408.1"/>
    <property type="molecule type" value="Genomic_DNA"/>
</dbReference>
<sequence length="97" mass="10700">MKTTNVKMGLLAVVFSLGFATISTAQSRDRKPKTQPTYSELLEEMDSGMDGKLSAAEVKGPLKEMFGDIDTNEDGYITQEEFENAPKPKGRKPEGRN</sequence>
<feature type="region of interest" description="Disordered" evidence="1">
    <location>
        <begin position="65"/>
        <end position="97"/>
    </location>
</feature>
<keyword evidence="5" id="KW-1185">Reference proteome</keyword>
<proteinExistence type="predicted"/>
<accession>A0A9X1FMK0</accession>
<gene>
    <name evidence="4" type="ORF">KXJ69_04785</name>
</gene>
<keyword evidence="2" id="KW-0732">Signal</keyword>
<feature type="signal peptide" evidence="2">
    <location>
        <begin position="1"/>
        <end position="25"/>
    </location>
</feature>
<evidence type="ECO:0000313" key="4">
    <source>
        <dbReference type="EMBL" id="MBW2937408.1"/>
    </source>
</evidence>
<dbReference type="Proteomes" id="UP001138686">
    <property type="component" value="Unassembled WGS sequence"/>
</dbReference>
<feature type="domain" description="EF-hand" evidence="3">
    <location>
        <begin position="57"/>
        <end position="92"/>
    </location>
</feature>
<name>A0A9X1FMK0_9FLAO</name>
<dbReference type="InterPro" id="IPR002048">
    <property type="entry name" value="EF_hand_dom"/>
</dbReference>
<dbReference type="InterPro" id="IPR018247">
    <property type="entry name" value="EF_Hand_1_Ca_BS"/>
</dbReference>
<protein>
    <submittedName>
        <fullName evidence="4">EF-hand domain-containing protein</fullName>
    </submittedName>
</protein>
<evidence type="ECO:0000259" key="3">
    <source>
        <dbReference type="PROSITE" id="PS50222"/>
    </source>
</evidence>
<dbReference type="RefSeq" id="WP_219051835.1">
    <property type="nucleotide sequence ID" value="NZ_JAHWDP010000002.1"/>
</dbReference>
<dbReference type="GO" id="GO:0005509">
    <property type="term" value="F:calcium ion binding"/>
    <property type="evidence" value="ECO:0007669"/>
    <property type="project" value="InterPro"/>
</dbReference>
<organism evidence="4 5">
    <name type="scientific">Halomarinibacterium sedimenti</name>
    <dbReference type="NCBI Taxonomy" id="2857106"/>
    <lineage>
        <taxon>Bacteria</taxon>
        <taxon>Pseudomonadati</taxon>
        <taxon>Bacteroidota</taxon>
        <taxon>Flavobacteriia</taxon>
        <taxon>Flavobacteriales</taxon>
        <taxon>Flavobacteriaceae</taxon>
        <taxon>Halomarinibacterium</taxon>
    </lineage>
</organism>
<dbReference type="AlphaFoldDB" id="A0A9X1FMK0"/>